<dbReference type="InterPro" id="IPR009027">
    <property type="entry name" value="Ribosomal_bL9/RNase_H1_N"/>
</dbReference>
<dbReference type="SUPFAM" id="SSF55658">
    <property type="entry name" value="L9 N-domain-like"/>
    <property type="match status" value="1"/>
</dbReference>
<evidence type="ECO:0000256" key="7">
    <source>
        <dbReference type="HAMAP-Rule" id="MF_00503"/>
    </source>
</evidence>
<evidence type="ECO:0000256" key="6">
    <source>
        <dbReference type="ARBA" id="ARBA00035292"/>
    </source>
</evidence>
<dbReference type="GO" id="GO:0003735">
    <property type="term" value="F:structural constituent of ribosome"/>
    <property type="evidence" value="ECO:0007669"/>
    <property type="project" value="InterPro"/>
</dbReference>
<evidence type="ECO:0000256" key="3">
    <source>
        <dbReference type="ARBA" id="ARBA00022884"/>
    </source>
</evidence>
<gene>
    <name evidence="7" type="primary">rplI</name>
    <name evidence="10" type="ORF">EDC57_1087</name>
</gene>
<evidence type="ECO:0000256" key="5">
    <source>
        <dbReference type="ARBA" id="ARBA00023274"/>
    </source>
</evidence>
<keyword evidence="3 7" id="KW-0694">RNA-binding</keyword>
<comment type="caution">
    <text evidence="10">The sequence shown here is derived from an EMBL/GenBank/DDBJ whole genome shotgun (WGS) entry which is preliminary data.</text>
</comment>
<reference evidence="10 11" key="1">
    <citation type="submission" date="2018-11" db="EMBL/GenBank/DDBJ databases">
        <title>Genomic Encyclopedia of Type Strains, Phase IV (KMG-IV): sequencing the most valuable type-strain genomes for metagenomic binning, comparative biology and taxonomic classification.</title>
        <authorList>
            <person name="Goeker M."/>
        </authorList>
    </citation>
    <scope>NUCLEOTIDE SEQUENCE [LARGE SCALE GENOMIC DNA]</scope>
    <source>
        <strain evidence="10 11">DSM 100275</strain>
    </source>
</reference>
<dbReference type="InterPro" id="IPR020594">
    <property type="entry name" value="Ribosomal_bL9_bac/chp"/>
</dbReference>
<dbReference type="InterPro" id="IPR000244">
    <property type="entry name" value="Ribosomal_bL9"/>
</dbReference>
<feature type="coiled-coil region" evidence="8">
    <location>
        <begin position="44"/>
        <end position="82"/>
    </location>
</feature>
<keyword evidence="2 7" id="KW-0699">rRNA-binding</keyword>
<evidence type="ECO:0000256" key="2">
    <source>
        <dbReference type="ARBA" id="ARBA00022730"/>
    </source>
</evidence>
<feature type="domain" description="Ribosomal protein L9" evidence="9">
    <location>
        <begin position="13"/>
        <end position="40"/>
    </location>
</feature>
<accession>A0A3N1Y8T2</accession>
<dbReference type="Proteomes" id="UP000276634">
    <property type="component" value="Unassembled WGS sequence"/>
</dbReference>
<dbReference type="OrthoDB" id="9788336at2"/>
<dbReference type="SUPFAM" id="SSF55653">
    <property type="entry name" value="Ribosomal protein L9 C-domain"/>
    <property type="match status" value="1"/>
</dbReference>
<dbReference type="InterPro" id="IPR036935">
    <property type="entry name" value="Ribosomal_bL9_N_sf"/>
</dbReference>
<keyword evidence="11" id="KW-1185">Reference proteome</keyword>
<name>A0A3N1Y8T2_9GAMM</name>
<keyword evidence="5 7" id="KW-0687">Ribonucleoprotein</keyword>
<dbReference type="RefSeq" id="WP_123400805.1">
    <property type="nucleotide sequence ID" value="NZ_RJVI01000001.1"/>
</dbReference>
<dbReference type="InterPro" id="IPR036791">
    <property type="entry name" value="Ribosomal_bL9_C_sf"/>
</dbReference>
<dbReference type="GO" id="GO:1990904">
    <property type="term" value="C:ribonucleoprotein complex"/>
    <property type="evidence" value="ECO:0007669"/>
    <property type="project" value="UniProtKB-KW"/>
</dbReference>
<dbReference type="Gene3D" id="3.40.5.10">
    <property type="entry name" value="Ribosomal protein L9, N-terminal domain"/>
    <property type="match status" value="1"/>
</dbReference>
<keyword evidence="4 7" id="KW-0689">Ribosomal protein</keyword>
<dbReference type="InterPro" id="IPR020069">
    <property type="entry name" value="Ribosomal_bL9_C"/>
</dbReference>
<dbReference type="GO" id="GO:0006412">
    <property type="term" value="P:translation"/>
    <property type="evidence" value="ECO:0007669"/>
    <property type="project" value="UniProtKB-UniRule"/>
</dbReference>
<evidence type="ECO:0000256" key="1">
    <source>
        <dbReference type="ARBA" id="ARBA00010605"/>
    </source>
</evidence>
<organism evidence="10 11">
    <name type="scientific">Inmirania thermothiophila</name>
    <dbReference type="NCBI Taxonomy" id="1750597"/>
    <lineage>
        <taxon>Bacteria</taxon>
        <taxon>Pseudomonadati</taxon>
        <taxon>Pseudomonadota</taxon>
        <taxon>Gammaproteobacteria</taxon>
        <taxon>Chromatiales</taxon>
        <taxon>Ectothiorhodospiraceae</taxon>
        <taxon>Inmirania</taxon>
    </lineage>
</organism>
<dbReference type="PROSITE" id="PS00651">
    <property type="entry name" value="RIBOSOMAL_L9"/>
    <property type="match status" value="1"/>
</dbReference>
<dbReference type="GO" id="GO:0005840">
    <property type="term" value="C:ribosome"/>
    <property type="evidence" value="ECO:0007669"/>
    <property type="project" value="UniProtKB-KW"/>
</dbReference>
<dbReference type="EMBL" id="RJVI01000001">
    <property type="protein sequence ID" value="ROR35170.1"/>
    <property type="molecule type" value="Genomic_DNA"/>
</dbReference>
<evidence type="ECO:0000256" key="8">
    <source>
        <dbReference type="SAM" id="Coils"/>
    </source>
</evidence>
<dbReference type="InterPro" id="IPR020070">
    <property type="entry name" value="Ribosomal_bL9_N"/>
</dbReference>
<dbReference type="HAMAP" id="MF_00503">
    <property type="entry name" value="Ribosomal_bL9"/>
    <property type="match status" value="1"/>
</dbReference>
<dbReference type="PANTHER" id="PTHR21368">
    <property type="entry name" value="50S RIBOSOMAL PROTEIN L9"/>
    <property type="match status" value="1"/>
</dbReference>
<evidence type="ECO:0000313" key="11">
    <source>
        <dbReference type="Proteomes" id="UP000276634"/>
    </source>
</evidence>
<evidence type="ECO:0000313" key="10">
    <source>
        <dbReference type="EMBL" id="ROR35170.1"/>
    </source>
</evidence>
<dbReference type="GO" id="GO:0019843">
    <property type="term" value="F:rRNA binding"/>
    <property type="evidence" value="ECO:0007669"/>
    <property type="project" value="UniProtKB-UniRule"/>
</dbReference>
<evidence type="ECO:0000259" key="9">
    <source>
        <dbReference type="PROSITE" id="PS00651"/>
    </source>
</evidence>
<evidence type="ECO:0000256" key="4">
    <source>
        <dbReference type="ARBA" id="ARBA00022980"/>
    </source>
</evidence>
<dbReference type="AlphaFoldDB" id="A0A3N1Y8T2"/>
<dbReference type="Pfam" id="PF01281">
    <property type="entry name" value="Ribosomal_L9_N"/>
    <property type="match status" value="1"/>
</dbReference>
<keyword evidence="8" id="KW-0175">Coiled coil</keyword>
<dbReference type="Pfam" id="PF03948">
    <property type="entry name" value="Ribosomal_L9_C"/>
    <property type="match status" value="1"/>
</dbReference>
<protein>
    <recommendedName>
        <fullName evidence="6 7">Large ribosomal subunit protein bL9</fullName>
    </recommendedName>
</protein>
<sequence length="150" mass="16480">MEVILLERVENLGRIGDRVRVRPGYARNYLIPKGKAAPATPENIAEFEKRRAELEAREAEIVAAARARAERLEGQVVRVQARVGGEGKLFGSVGTADIAEAASAQLGVEVERREVLLPEGPFRTIGEFEVELRLHSEVSATIRLVIEPEA</sequence>
<comment type="similarity">
    <text evidence="1 7">Belongs to the bacterial ribosomal protein bL9 family.</text>
</comment>
<dbReference type="Gene3D" id="3.10.430.100">
    <property type="entry name" value="Ribosomal protein L9, C-terminal domain"/>
    <property type="match status" value="1"/>
</dbReference>
<proteinExistence type="inferred from homology"/>
<dbReference type="NCBIfam" id="TIGR00158">
    <property type="entry name" value="L9"/>
    <property type="match status" value="1"/>
</dbReference>
<comment type="function">
    <text evidence="7">Binds to the 23S rRNA.</text>
</comment>